<dbReference type="Proteomes" id="UP000054047">
    <property type="component" value="Unassembled WGS sequence"/>
</dbReference>
<dbReference type="OrthoDB" id="10259545at2759"/>
<reference evidence="1 2" key="1">
    <citation type="submission" date="2013-12" db="EMBL/GenBank/DDBJ databases">
        <title>Draft genome of the parsitic nematode Ancylostoma duodenale.</title>
        <authorList>
            <person name="Mitreva M."/>
        </authorList>
    </citation>
    <scope>NUCLEOTIDE SEQUENCE [LARGE SCALE GENOMIC DNA]</scope>
    <source>
        <strain evidence="1 2">Zhejiang</strain>
    </source>
</reference>
<evidence type="ECO:0000313" key="2">
    <source>
        <dbReference type="Proteomes" id="UP000054047"/>
    </source>
</evidence>
<name>A0A0C2FDY4_9BILA</name>
<proteinExistence type="predicted"/>
<accession>A0A0C2FDY4</accession>
<organism evidence="1 2">
    <name type="scientific">Ancylostoma duodenale</name>
    <dbReference type="NCBI Taxonomy" id="51022"/>
    <lineage>
        <taxon>Eukaryota</taxon>
        <taxon>Metazoa</taxon>
        <taxon>Ecdysozoa</taxon>
        <taxon>Nematoda</taxon>
        <taxon>Chromadorea</taxon>
        <taxon>Rhabditida</taxon>
        <taxon>Rhabditina</taxon>
        <taxon>Rhabditomorpha</taxon>
        <taxon>Strongyloidea</taxon>
        <taxon>Ancylostomatidae</taxon>
        <taxon>Ancylostomatinae</taxon>
        <taxon>Ancylostoma</taxon>
    </lineage>
</organism>
<dbReference type="EMBL" id="KN768542">
    <property type="protein sequence ID" value="KIH46760.1"/>
    <property type="molecule type" value="Genomic_DNA"/>
</dbReference>
<protein>
    <submittedName>
        <fullName evidence="1">Uncharacterized protein</fullName>
    </submittedName>
</protein>
<sequence>MDIITRAVDDFPRRLNKCIEASSGRGDYDRESTNVFHEILAQLRKGRRQKKKNESGTKIWRAPGVAGIGYGYNVDLVIYGETTSLTRSVVDESMKMPDIATVAAMHVLRSRGYDGGASTALHFLVSLYRAYQLKHSREVRGRLAIVTIIGDPGE</sequence>
<dbReference type="AlphaFoldDB" id="A0A0C2FDY4"/>
<keyword evidence="2" id="KW-1185">Reference proteome</keyword>
<gene>
    <name evidence="1" type="ORF">ANCDUO_23185</name>
</gene>
<evidence type="ECO:0000313" key="1">
    <source>
        <dbReference type="EMBL" id="KIH46760.1"/>
    </source>
</evidence>